<keyword evidence="4" id="KW-1185">Reference proteome</keyword>
<feature type="transmembrane region" description="Helical" evidence="1">
    <location>
        <begin position="135"/>
        <end position="154"/>
    </location>
</feature>
<feature type="transmembrane region" description="Helical" evidence="1">
    <location>
        <begin position="12"/>
        <end position="30"/>
    </location>
</feature>
<accession>A0A4R6WN57</accession>
<feature type="transmembrane region" description="Helical" evidence="1">
    <location>
        <begin position="190"/>
        <end position="209"/>
    </location>
</feature>
<feature type="transmembrane region" description="Helical" evidence="1">
    <location>
        <begin position="221"/>
        <end position="239"/>
    </location>
</feature>
<dbReference type="GO" id="GO:0016747">
    <property type="term" value="F:acyltransferase activity, transferring groups other than amino-acyl groups"/>
    <property type="evidence" value="ECO:0007669"/>
    <property type="project" value="InterPro"/>
</dbReference>
<keyword evidence="3" id="KW-0012">Acyltransferase</keyword>
<name>A0A4R6WN57_9PROT</name>
<evidence type="ECO:0000313" key="3">
    <source>
        <dbReference type="EMBL" id="TDQ77569.1"/>
    </source>
</evidence>
<feature type="transmembrane region" description="Helical" evidence="1">
    <location>
        <begin position="161"/>
        <end position="178"/>
    </location>
</feature>
<keyword evidence="1" id="KW-0812">Transmembrane</keyword>
<comment type="caution">
    <text evidence="3">The sequence shown here is derived from an EMBL/GenBank/DDBJ whole genome shotgun (WGS) entry which is preliminary data.</text>
</comment>
<sequence>MSGTMRAAGAERVVAVDVARALGLLLVYHGHVVERMMYLGHEAAAYQYKFIYAFHMPLFFLLAGCIAKDLSDLKPLAFLWSRIASRLVPLLAFNCLLALTSLVFPRDFPPIPLESAADYGNATLMSLTWLTVFNVPTWFLMALTTVEVVHYILFRFLRGSNLALLGVIVAGFALGAWLNGRYAFFPGRNWWLWNEAPMAYAFYLAGILVNRAGIMAGSSRTAAAVALAAAGFAALYLVYDLNQGPFRLDIKAVVILASAYGDPLWFALGAMAGIVGTLALGRALAASSWLAHVGSNALIVFALNGVFYHHVNGPLATWYMGAMPQDGWTLAAFAAASSLLSILLTLPLVRFCQTWLPQLVGRPRASGPLLPALMR</sequence>
<feature type="transmembrane region" description="Helical" evidence="1">
    <location>
        <begin position="50"/>
        <end position="67"/>
    </location>
</feature>
<feature type="domain" description="Acyltransferase 3" evidence="2">
    <location>
        <begin position="14"/>
        <end position="344"/>
    </location>
</feature>
<dbReference type="PANTHER" id="PTHR37312">
    <property type="entry name" value="MEMBRANE-BOUND ACYLTRANSFERASE YKRP-RELATED"/>
    <property type="match status" value="1"/>
</dbReference>
<evidence type="ECO:0000313" key="4">
    <source>
        <dbReference type="Proteomes" id="UP000295783"/>
    </source>
</evidence>
<dbReference type="Pfam" id="PF01757">
    <property type="entry name" value="Acyl_transf_3"/>
    <property type="match status" value="1"/>
</dbReference>
<dbReference type="OrthoDB" id="9814956at2"/>
<dbReference type="InterPro" id="IPR002656">
    <property type="entry name" value="Acyl_transf_3_dom"/>
</dbReference>
<feature type="transmembrane region" description="Helical" evidence="1">
    <location>
        <begin position="328"/>
        <end position="349"/>
    </location>
</feature>
<dbReference type="InterPro" id="IPR052734">
    <property type="entry name" value="Nod_factor_acetyltransferase"/>
</dbReference>
<keyword evidence="1" id="KW-0472">Membrane</keyword>
<feature type="transmembrane region" description="Helical" evidence="1">
    <location>
        <begin position="264"/>
        <end position="281"/>
    </location>
</feature>
<reference evidence="3 4" key="1">
    <citation type="submission" date="2019-03" db="EMBL/GenBank/DDBJ databases">
        <title>Genomic Encyclopedia of Type Strains, Phase III (KMG-III): the genomes of soil and plant-associated and newly described type strains.</title>
        <authorList>
            <person name="Whitman W."/>
        </authorList>
    </citation>
    <scope>NUCLEOTIDE SEQUENCE [LARGE SCALE GENOMIC DNA]</scope>
    <source>
        <strain evidence="3 4">CGMCC 1.7660</strain>
    </source>
</reference>
<organism evidence="3 4">
    <name type="scientific">Dongia mobilis</name>
    <dbReference type="NCBI Taxonomy" id="578943"/>
    <lineage>
        <taxon>Bacteria</taxon>
        <taxon>Pseudomonadati</taxon>
        <taxon>Pseudomonadota</taxon>
        <taxon>Alphaproteobacteria</taxon>
        <taxon>Rhodospirillales</taxon>
        <taxon>Dongiaceae</taxon>
        <taxon>Dongia</taxon>
    </lineage>
</organism>
<dbReference type="PANTHER" id="PTHR37312:SF1">
    <property type="entry name" value="MEMBRANE-BOUND ACYLTRANSFERASE YKRP-RELATED"/>
    <property type="match status" value="1"/>
</dbReference>
<proteinExistence type="predicted"/>
<evidence type="ECO:0000256" key="1">
    <source>
        <dbReference type="SAM" id="Phobius"/>
    </source>
</evidence>
<dbReference type="EMBL" id="SNYW01000014">
    <property type="protein sequence ID" value="TDQ77569.1"/>
    <property type="molecule type" value="Genomic_DNA"/>
</dbReference>
<dbReference type="AlphaFoldDB" id="A0A4R6WN57"/>
<dbReference type="RefSeq" id="WP_133615158.1">
    <property type="nucleotide sequence ID" value="NZ_SNYW01000014.1"/>
</dbReference>
<feature type="transmembrane region" description="Helical" evidence="1">
    <location>
        <begin position="288"/>
        <end position="308"/>
    </location>
</feature>
<protein>
    <submittedName>
        <fullName evidence="3">Acyltransferase</fullName>
    </submittedName>
</protein>
<dbReference type="Proteomes" id="UP000295783">
    <property type="component" value="Unassembled WGS sequence"/>
</dbReference>
<keyword evidence="1" id="KW-1133">Transmembrane helix</keyword>
<keyword evidence="3" id="KW-0808">Transferase</keyword>
<gene>
    <name evidence="3" type="ORF">A8950_3721</name>
</gene>
<feature type="transmembrane region" description="Helical" evidence="1">
    <location>
        <begin position="87"/>
        <end position="104"/>
    </location>
</feature>
<evidence type="ECO:0000259" key="2">
    <source>
        <dbReference type="Pfam" id="PF01757"/>
    </source>
</evidence>